<gene>
    <name evidence="1" type="ORF">AM506_19180</name>
</gene>
<reference evidence="1 2" key="1">
    <citation type="submission" date="2015-08" db="EMBL/GenBank/DDBJ databases">
        <title>Draft Genome Sequence of Bacillus vietnamensis UCD-SED5.</title>
        <authorList>
            <person name="Lee R.D."/>
            <person name="Jospin G."/>
            <person name="Lang J.M."/>
            <person name="Coil D.A."/>
            <person name="Eisen J.A."/>
        </authorList>
    </citation>
    <scope>NUCLEOTIDE SEQUENCE [LARGE SCALE GENOMIC DNA]</scope>
    <source>
        <strain evidence="1 2">UCD-SED5</strain>
    </source>
</reference>
<organism evidence="1 2">
    <name type="scientific">Rossellomorea vietnamensis</name>
    <dbReference type="NCBI Taxonomy" id="218284"/>
    <lineage>
        <taxon>Bacteria</taxon>
        <taxon>Bacillati</taxon>
        <taxon>Bacillota</taxon>
        <taxon>Bacilli</taxon>
        <taxon>Bacillales</taxon>
        <taxon>Bacillaceae</taxon>
        <taxon>Rossellomorea</taxon>
    </lineage>
</organism>
<protein>
    <submittedName>
        <fullName evidence="1">Uncharacterized protein</fullName>
    </submittedName>
</protein>
<dbReference type="PATRIC" id="fig|218284.4.peg.2376"/>
<sequence>MRNEYFSYDCRLGIYLPLQLKEWPMYSSEEQEMILLEWERIRGRIPDRIGELDVKIEGLQEELAQEDDFDRSCMINHEISERASEINDLWLWYRTNPEITERE</sequence>
<evidence type="ECO:0000313" key="1">
    <source>
        <dbReference type="EMBL" id="KPL57950.1"/>
    </source>
</evidence>
<dbReference type="EMBL" id="LIXZ01000022">
    <property type="protein sequence ID" value="KPL57950.1"/>
    <property type="molecule type" value="Genomic_DNA"/>
</dbReference>
<dbReference type="AlphaFoldDB" id="A0A0P6WNW0"/>
<dbReference type="Proteomes" id="UP000050398">
    <property type="component" value="Unassembled WGS sequence"/>
</dbReference>
<accession>A0A0P6WNW0</accession>
<name>A0A0P6WNW0_9BACI</name>
<evidence type="ECO:0000313" key="2">
    <source>
        <dbReference type="Proteomes" id="UP000050398"/>
    </source>
</evidence>
<dbReference type="RefSeq" id="WP_060674386.1">
    <property type="nucleotide sequence ID" value="NZ_LIXZ01000022.1"/>
</dbReference>
<comment type="caution">
    <text evidence="1">The sequence shown here is derived from an EMBL/GenBank/DDBJ whole genome shotgun (WGS) entry which is preliminary data.</text>
</comment>
<dbReference type="OrthoDB" id="2989999at2"/>
<proteinExistence type="predicted"/>